<keyword evidence="1" id="KW-0732">Signal</keyword>
<proteinExistence type="predicted"/>
<feature type="chain" id="PRO_5006148158" description="6-bladed beta-propeller protein" evidence="1">
    <location>
        <begin position="18"/>
        <end position="404"/>
    </location>
</feature>
<evidence type="ECO:0000313" key="2">
    <source>
        <dbReference type="EMBL" id="KPQ20179.1"/>
    </source>
</evidence>
<reference evidence="2 3" key="1">
    <citation type="submission" date="2015-09" db="EMBL/GenBank/DDBJ databases">
        <title>Identification and resolution of microdiversity through metagenomic sequencing of parallel consortia.</title>
        <authorList>
            <person name="Nelson W.C."/>
            <person name="Romine M.F."/>
            <person name="Lindemann S.R."/>
        </authorList>
    </citation>
    <scope>NUCLEOTIDE SEQUENCE [LARGE SCALE GENOMIC DNA]</scope>
    <source>
        <strain evidence="2">HL-49</strain>
    </source>
</reference>
<gene>
    <name evidence="2" type="ORF">HLUCCX10_00245</name>
</gene>
<name>A0A0P8AVN6_9BACT</name>
<protein>
    <recommendedName>
        <fullName evidence="4">6-bladed beta-propeller protein</fullName>
    </recommendedName>
</protein>
<dbReference type="PROSITE" id="PS51257">
    <property type="entry name" value="PROKAR_LIPOPROTEIN"/>
    <property type="match status" value="1"/>
</dbReference>
<organism evidence="2 3">
    <name type="scientific">Algoriphagus marincola HL-49</name>
    <dbReference type="NCBI Taxonomy" id="1305737"/>
    <lineage>
        <taxon>Bacteria</taxon>
        <taxon>Pseudomonadati</taxon>
        <taxon>Bacteroidota</taxon>
        <taxon>Cytophagia</taxon>
        <taxon>Cytophagales</taxon>
        <taxon>Cyclobacteriaceae</taxon>
        <taxon>Algoriphagus</taxon>
    </lineage>
</organism>
<evidence type="ECO:0000313" key="3">
    <source>
        <dbReference type="Proteomes" id="UP000050421"/>
    </source>
</evidence>
<dbReference type="EMBL" id="LJXT01000001">
    <property type="protein sequence ID" value="KPQ20179.1"/>
    <property type="molecule type" value="Genomic_DNA"/>
</dbReference>
<evidence type="ECO:0000256" key="1">
    <source>
        <dbReference type="SAM" id="SignalP"/>
    </source>
</evidence>
<dbReference type="Pfam" id="PF17170">
    <property type="entry name" value="DUF5128"/>
    <property type="match status" value="1"/>
</dbReference>
<dbReference type="PATRIC" id="fig|1305737.6.peg.490"/>
<dbReference type="AlphaFoldDB" id="A0A0P8AVN6"/>
<accession>A0A0P8AVN6</accession>
<feature type="signal peptide" evidence="1">
    <location>
        <begin position="1"/>
        <end position="17"/>
    </location>
</feature>
<dbReference type="Proteomes" id="UP000050421">
    <property type="component" value="Unassembled WGS sequence"/>
</dbReference>
<evidence type="ECO:0008006" key="4">
    <source>
        <dbReference type="Google" id="ProtNLM"/>
    </source>
</evidence>
<comment type="caution">
    <text evidence="2">The sequence shown here is derived from an EMBL/GenBank/DDBJ whole genome shotgun (WGS) entry which is preliminary data.</text>
</comment>
<sequence>MKLYRAFLLLPFVSLFACSSDSENSNSENFPSFQITEDIIQSPEQVLGEVEFIPLKIPEGTPIQFFGFDPNMAISDDRIFLNTDPYMNPSIHEFDLQGKHIQSIARKGGGPNEYESIDKLGLTEEGRLAAISRTSLLEFDEKLDIQNRINLRQVGSYFVIDFHPFEEKKWLVALRGTDPEEDGYFKNFAVFDRDSLTYEFLPLKSYPASGSGEAGSIVPYEEGFLLNFGASDTIFYYSKGTIQPLLSMNSGDRSMPEESRLQPEDKADEELERMIATQTYDFYFGNVEVAGETINTQVFGITPKPLSPSELEEMEEIPADFPVYEVFMHPGTKQIKASKVVPGLGGMPFSDGEYFYRLLYTETWNQLLETGQLGEKHTQALQIASEQLVDQEDPIVIRYKVRWD</sequence>